<accession>A0A395VEI1</accession>
<name>A0A395VEI1_9FIRM</name>
<reference evidence="2 3" key="1">
    <citation type="submission" date="2018-08" db="EMBL/GenBank/DDBJ databases">
        <title>A genome reference for cultivated species of the human gut microbiota.</title>
        <authorList>
            <person name="Zou Y."/>
            <person name="Xue W."/>
            <person name="Luo G."/>
        </authorList>
    </citation>
    <scope>NUCLEOTIDE SEQUENCE [LARGE SCALE GENOMIC DNA]</scope>
    <source>
        <strain evidence="2 3">AF22-12AC</strain>
    </source>
</reference>
<protein>
    <submittedName>
        <fullName evidence="2">Uncharacterized protein</fullName>
    </submittedName>
</protein>
<organism evidence="2 3">
    <name type="scientific">Roseburia hominis</name>
    <dbReference type="NCBI Taxonomy" id="301301"/>
    <lineage>
        <taxon>Bacteria</taxon>
        <taxon>Bacillati</taxon>
        <taxon>Bacillota</taxon>
        <taxon>Clostridia</taxon>
        <taxon>Lachnospirales</taxon>
        <taxon>Lachnospiraceae</taxon>
        <taxon>Roseburia</taxon>
    </lineage>
</organism>
<evidence type="ECO:0000256" key="1">
    <source>
        <dbReference type="SAM" id="MobiDB-lite"/>
    </source>
</evidence>
<proteinExistence type="predicted"/>
<gene>
    <name evidence="2" type="ORF">DWX93_00755</name>
</gene>
<dbReference type="RefSeq" id="WP_118096181.1">
    <property type="nucleotide sequence ID" value="NZ_QRVL01000001.1"/>
</dbReference>
<sequence>MATKLKNLRISKVDFVDEGANPDAHIKLTKSKGEKGQSTGENGDKNGFVSRLFGFIGKKAGMNQEEIDSAVEEVLKGNSVSFNERFNEIKNRKIADEIWDICYALQASLCSILNDEELDSTGAATAMNESLDEFTAVVKEAISNWSGGKVINIVKSDEVTESDLAMMKSAAARLNDNIEKAQTAAGKPAGEGDDPEVDTEDKKDQGKKKQSKGDNEDMKIDKSKMTQAELLILEDIEKRYGVADDPAQTEQTPEGKPAVTKSVEKPEQNQETPADGEDIYKGLNPAVKAEIEALRKFREDAENRELEAVAGKYEIIGKKKEELVPMLKSLRATGGTAYNDMIAVLDATVEAVNKSGVFSEVGKSGHGSVRVSDAEGKIEGIAKSYMQKEPSMSYTDALAKAWEDNPDLMDAYDAEEGF</sequence>
<feature type="compositionally biased region" description="Basic and acidic residues" evidence="1">
    <location>
        <begin position="211"/>
        <end position="223"/>
    </location>
</feature>
<dbReference type="Proteomes" id="UP000266172">
    <property type="component" value="Unassembled WGS sequence"/>
</dbReference>
<feature type="region of interest" description="Disordered" evidence="1">
    <location>
        <begin position="244"/>
        <end position="281"/>
    </location>
</feature>
<feature type="region of interest" description="Disordered" evidence="1">
    <location>
        <begin position="182"/>
        <end position="223"/>
    </location>
</feature>
<dbReference type="EMBL" id="QRVL01000001">
    <property type="protein sequence ID" value="RGS41902.1"/>
    <property type="molecule type" value="Genomic_DNA"/>
</dbReference>
<dbReference type="AlphaFoldDB" id="A0A395VEI1"/>
<feature type="region of interest" description="Disordered" evidence="1">
    <location>
        <begin position="26"/>
        <end position="45"/>
    </location>
</feature>
<evidence type="ECO:0000313" key="2">
    <source>
        <dbReference type="EMBL" id="RGS41902.1"/>
    </source>
</evidence>
<comment type="caution">
    <text evidence="2">The sequence shown here is derived from an EMBL/GenBank/DDBJ whole genome shotgun (WGS) entry which is preliminary data.</text>
</comment>
<evidence type="ECO:0000313" key="3">
    <source>
        <dbReference type="Proteomes" id="UP000266172"/>
    </source>
</evidence>